<keyword evidence="8" id="KW-0378">Hydrolase</keyword>
<dbReference type="PROSITE" id="PS51382">
    <property type="entry name" value="SPX"/>
    <property type="match status" value="1"/>
</dbReference>
<dbReference type="GO" id="GO:0006799">
    <property type="term" value="P:polyphosphate biosynthetic process"/>
    <property type="evidence" value="ECO:0007669"/>
    <property type="project" value="UniProtKB-ARBA"/>
</dbReference>
<keyword evidence="3" id="KW-0812">Transmembrane</keyword>
<evidence type="ECO:0000313" key="8">
    <source>
        <dbReference type="EMBL" id="KAJ1981437.1"/>
    </source>
</evidence>
<keyword evidence="5" id="KW-0472">Membrane</keyword>
<dbReference type="EC" id="3.1.4.46" evidence="8"/>
<gene>
    <name evidence="8" type="primary">GDE1_1</name>
    <name evidence="8" type="ORF">H4R34_002069</name>
</gene>
<dbReference type="OrthoDB" id="1577640at2759"/>
<dbReference type="InterPro" id="IPR004331">
    <property type="entry name" value="SPX_dom"/>
</dbReference>
<evidence type="ECO:0000256" key="1">
    <source>
        <dbReference type="ARBA" id="ARBA00004128"/>
    </source>
</evidence>
<reference evidence="8" key="1">
    <citation type="submission" date="2022-07" db="EMBL/GenBank/DDBJ databases">
        <title>Phylogenomic reconstructions and comparative analyses of Kickxellomycotina fungi.</title>
        <authorList>
            <person name="Reynolds N.K."/>
            <person name="Stajich J.E."/>
            <person name="Barry K."/>
            <person name="Grigoriev I.V."/>
            <person name="Crous P."/>
            <person name="Smith M.E."/>
        </authorList>
    </citation>
    <scope>NUCLEOTIDE SEQUENCE</scope>
    <source>
        <strain evidence="8">RSA 567</strain>
    </source>
</reference>
<dbReference type="InterPro" id="IPR051572">
    <property type="entry name" value="VTC_Complex_Subunit"/>
</dbReference>
<evidence type="ECO:0000256" key="3">
    <source>
        <dbReference type="ARBA" id="ARBA00022692"/>
    </source>
</evidence>
<dbReference type="PANTHER" id="PTHR46140">
    <property type="entry name" value="VACUOLAR TRANSPORTER CHAPERONE 1-RELATED"/>
    <property type="match status" value="1"/>
</dbReference>
<dbReference type="AlphaFoldDB" id="A0A9W8EDW4"/>
<protein>
    <submittedName>
        <fullName evidence="8">Glycerophosphocholine phosphodiesterase</fullName>
        <ecNumber evidence="8">3.1.4.46</ecNumber>
    </submittedName>
</protein>
<dbReference type="PANTHER" id="PTHR46140:SF1">
    <property type="entry name" value="VACUOLAR TRANSPORTER CHAPERONE COMPLEX SUBUNIT 4-RELATED"/>
    <property type="match status" value="1"/>
</dbReference>
<feature type="domain" description="SPX" evidence="7">
    <location>
        <begin position="1"/>
        <end position="175"/>
    </location>
</feature>
<evidence type="ECO:0000256" key="2">
    <source>
        <dbReference type="ARBA" id="ARBA00022554"/>
    </source>
</evidence>
<evidence type="ECO:0000256" key="4">
    <source>
        <dbReference type="ARBA" id="ARBA00022989"/>
    </source>
</evidence>
<dbReference type="GO" id="GO:0005774">
    <property type="term" value="C:vacuolar membrane"/>
    <property type="evidence" value="ECO:0007669"/>
    <property type="project" value="UniProtKB-SubCell"/>
</dbReference>
<evidence type="ECO:0000256" key="5">
    <source>
        <dbReference type="ARBA" id="ARBA00023136"/>
    </source>
</evidence>
<dbReference type="EMBL" id="JANBQB010000125">
    <property type="protein sequence ID" value="KAJ1981437.1"/>
    <property type="molecule type" value="Genomic_DNA"/>
</dbReference>
<accession>A0A9W8EDW4</accession>
<feature type="coiled-coil region" evidence="6">
    <location>
        <begin position="55"/>
        <end position="89"/>
    </location>
</feature>
<name>A0A9W8EDW4_9FUNG</name>
<comment type="subcellular location">
    <subcellularLocation>
        <location evidence="1">Vacuole membrane</location>
        <topology evidence="1">Multi-pass membrane protein</topology>
    </subcellularLocation>
</comment>
<dbReference type="Proteomes" id="UP001151582">
    <property type="component" value="Unassembled WGS sequence"/>
</dbReference>
<comment type="caution">
    <text evidence="8">The sequence shown here is derived from an EMBL/GenBank/DDBJ whole genome shotgun (WGS) entry which is preliminary data.</text>
</comment>
<keyword evidence="2" id="KW-0926">Vacuole</keyword>
<dbReference type="GO" id="GO:0008889">
    <property type="term" value="F:glycerophosphodiester phosphodiesterase activity"/>
    <property type="evidence" value="ECO:0007669"/>
    <property type="project" value="UniProtKB-EC"/>
</dbReference>
<evidence type="ECO:0000256" key="6">
    <source>
        <dbReference type="SAM" id="Coils"/>
    </source>
</evidence>
<proteinExistence type="predicted"/>
<organism evidence="8 9">
    <name type="scientific">Dimargaris verticillata</name>
    <dbReference type="NCBI Taxonomy" id="2761393"/>
    <lineage>
        <taxon>Eukaryota</taxon>
        <taxon>Fungi</taxon>
        <taxon>Fungi incertae sedis</taxon>
        <taxon>Zoopagomycota</taxon>
        <taxon>Kickxellomycotina</taxon>
        <taxon>Dimargaritomycetes</taxon>
        <taxon>Dimargaritales</taxon>
        <taxon>Dimargaritaceae</taxon>
        <taxon>Dimargaris</taxon>
    </lineage>
</organism>
<evidence type="ECO:0000313" key="9">
    <source>
        <dbReference type="Proteomes" id="UP001151582"/>
    </source>
</evidence>
<keyword evidence="4" id="KW-1133">Transmembrane helix</keyword>
<evidence type="ECO:0000259" key="7">
    <source>
        <dbReference type="PROSITE" id="PS51382"/>
    </source>
</evidence>
<keyword evidence="9" id="KW-1185">Reference proteome</keyword>
<keyword evidence="6" id="KW-0175">Coiled coil</keyword>
<feature type="non-terminal residue" evidence="8">
    <location>
        <position position="1"/>
    </location>
</feature>
<sequence length="177" mass="20546">MKFGKSLTNNAFPPWSKNYIAYKALKQHIKLAQLAKTKGTIAIEPHETEFFYDLNDELEKVNRFYLHKRSELERRVVALEAKFRQLLAVGAPPSPHFHLPSKVESHPYTAETVTNESLEGTDLENARSLLNSLVETRDHLHKLIRFSQVNKEGFRKILKKFDKKLGTKVQHEYMASR</sequence>
<dbReference type="Pfam" id="PF03105">
    <property type="entry name" value="SPX"/>
    <property type="match status" value="3"/>
</dbReference>